<dbReference type="GO" id="GO:0005700">
    <property type="term" value="C:polytene chromosome"/>
    <property type="evidence" value="ECO:0007669"/>
    <property type="project" value="EnsemblMetazoa"/>
</dbReference>
<dbReference type="EMBL" id="CH479202">
    <property type="protein sequence ID" value="EDW30174.1"/>
    <property type="molecule type" value="Genomic_DNA"/>
</dbReference>
<dbReference type="OrthoDB" id="6110130at2759"/>
<evidence type="ECO:0000313" key="2">
    <source>
        <dbReference type="EMBL" id="EDW30174.1"/>
    </source>
</evidence>
<dbReference type="AlphaFoldDB" id="B4H1J7"/>
<gene>
    <name evidence="2" type="primary">Dper\GL22462</name>
    <name evidence="2" type="ORF">Dper_GL22462</name>
</gene>
<feature type="region of interest" description="Disordered" evidence="1">
    <location>
        <begin position="1"/>
        <end position="159"/>
    </location>
</feature>
<dbReference type="HOGENOM" id="CLU_1662619_0_0_1"/>
<feature type="compositionally biased region" description="Acidic residues" evidence="1">
    <location>
        <begin position="43"/>
        <end position="56"/>
    </location>
</feature>
<keyword evidence="3" id="KW-1185">Reference proteome</keyword>
<proteinExistence type="predicted"/>
<protein>
    <submittedName>
        <fullName evidence="2">GL22462</fullName>
    </submittedName>
</protein>
<organism evidence="3">
    <name type="scientific">Drosophila persimilis</name>
    <name type="common">Fruit fly</name>
    <dbReference type="NCBI Taxonomy" id="7234"/>
    <lineage>
        <taxon>Eukaryota</taxon>
        <taxon>Metazoa</taxon>
        <taxon>Ecdysozoa</taxon>
        <taxon>Arthropoda</taxon>
        <taxon>Hexapoda</taxon>
        <taxon>Insecta</taxon>
        <taxon>Pterygota</taxon>
        <taxon>Neoptera</taxon>
        <taxon>Endopterygota</taxon>
        <taxon>Diptera</taxon>
        <taxon>Brachycera</taxon>
        <taxon>Muscomorpha</taxon>
        <taxon>Ephydroidea</taxon>
        <taxon>Drosophilidae</taxon>
        <taxon>Drosophila</taxon>
        <taxon>Sophophora</taxon>
    </lineage>
</organism>
<dbReference type="Proteomes" id="UP000008744">
    <property type="component" value="Unassembled WGS sequence"/>
</dbReference>
<accession>B4H1J7</accession>
<dbReference type="GO" id="GO:0141006">
    <property type="term" value="P:transposable element silencing by piRNA-mediated heterochromatin formation"/>
    <property type="evidence" value="ECO:0007669"/>
    <property type="project" value="EnsemblMetazoa"/>
</dbReference>
<reference evidence="2 3" key="1">
    <citation type="journal article" date="2007" name="Nature">
        <title>Evolution of genes and genomes on the Drosophila phylogeny.</title>
        <authorList>
            <consortium name="Drosophila 12 Genomes Consortium"/>
            <person name="Clark A.G."/>
            <person name="Eisen M.B."/>
            <person name="Smith D.R."/>
            <person name="Bergman C.M."/>
            <person name="Oliver B."/>
            <person name="Markow T.A."/>
            <person name="Kaufman T.C."/>
            <person name="Kellis M."/>
            <person name="Gelbart W."/>
            <person name="Iyer V.N."/>
            <person name="Pollard D.A."/>
            <person name="Sackton T.B."/>
            <person name="Larracuente A.M."/>
            <person name="Singh N.D."/>
            <person name="Abad J.P."/>
            <person name="Abt D.N."/>
            <person name="Adryan B."/>
            <person name="Aguade M."/>
            <person name="Akashi H."/>
            <person name="Anderson W.W."/>
            <person name="Aquadro C.F."/>
            <person name="Ardell D.H."/>
            <person name="Arguello R."/>
            <person name="Artieri C.G."/>
            <person name="Barbash D.A."/>
            <person name="Barker D."/>
            <person name="Barsanti P."/>
            <person name="Batterham P."/>
            <person name="Batzoglou S."/>
            <person name="Begun D."/>
            <person name="Bhutkar A."/>
            <person name="Blanco E."/>
            <person name="Bosak S.A."/>
            <person name="Bradley R.K."/>
            <person name="Brand A.D."/>
            <person name="Brent M.R."/>
            <person name="Brooks A.N."/>
            <person name="Brown R.H."/>
            <person name="Butlin R.K."/>
            <person name="Caggese C."/>
            <person name="Calvi B.R."/>
            <person name="Bernardo de Carvalho A."/>
            <person name="Caspi A."/>
            <person name="Castrezana S."/>
            <person name="Celniker S.E."/>
            <person name="Chang J.L."/>
            <person name="Chapple C."/>
            <person name="Chatterji S."/>
            <person name="Chinwalla A."/>
            <person name="Civetta A."/>
            <person name="Clifton S.W."/>
            <person name="Comeron J.M."/>
            <person name="Costello J.C."/>
            <person name="Coyne J.A."/>
            <person name="Daub J."/>
            <person name="David R.G."/>
            <person name="Delcher A.L."/>
            <person name="Delehaunty K."/>
            <person name="Do C.B."/>
            <person name="Ebling H."/>
            <person name="Edwards K."/>
            <person name="Eickbush T."/>
            <person name="Evans J.D."/>
            <person name="Filipski A."/>
            <person name="Findeiss S."/>
            <person name="Freyhult E."/>
            <person name="Fulton L."/>
            <person name="Fulton R."/>
            <person name="Garcia A.C."/>
            <person name="Gardiner A."/>
            <person name="Garfield D.A."/>
            <person name="Garvin B.E."/>
            <person name="Gibson G."/>
            <person name="Gilbert D."/>
            <person name="Gnerre S."/>
            <person name="Godfrey J."/>
            <person name="Good R."/>
            <person name="Gotea V."/>
            <person name="Gravely B."/>
            <person name="Greenberg A.J."/>
            <person name="Griffiths-Jones S."/>
            <person name="Gross S."/>
            <person name="Guigo R."/>
            <person name="Gustafson E.A."/>
            <person name="Haerty W."/>
            <person name="Hahn M.W."/>
            <person name="Halligan D.L."/>
            <person name="Halpern A.L."/>
            <person name="Halter G.M."/>
            <person name="Han M.V."/>
            <person name="Heger A."/>
            <person name="Hillier L."/>
            <person name="Hinrichs A.S."/>
            <person name="Holmes I."/>
            <person name="Hoskins R.A."/>
            <person name="Hubisz M.J."/>
            <person name="Hultmark D."/>
            <person name="Huntley M.A."/>
            <person name="Jaffe D.B."/>
            <person name="Jagadeeshan S."/>
            <person name="Jeck W.R."/>
            <person name="Johnson J."/>
            <person name="Jones C.D."/>
            <person name="Jordan W.C."/>
            <person name="Karpen G.H."/>
            <person name="Kataoka E."/>
            <person name="Keightley P.D."/>
            <person name="Kheradpour P."/>
            <person name="Kirkness E.F."/>
            <person name="Koerich L.B."/>
            <person name="Kristiansen K."/>
            <person name="Kudrna D."/>
            <person name="Kulathinal R.J."/>
            <person name="Kumar S."/>
            <person name="Kwok R."/>
            <person name="Lander E."/>
            <person name="Langley C.H."/>
            <person name="Lapoint R."/>
            <person name="Lazzaro B.P."/>
            <person name="Lee S.J."/>
            <person name="Levesque L."/>
            <person name="Li R."/>
            <person name="Lin C.F."/>
            <person name="Lin M.F."/>
            <person name="Lindblad-Toh K."/>
            <person name="Llopart A."/>
            <person name="Long M."/>
            <person name="Low L."/>
            <person name="Lozovsky E."/>
            <person name="Lu J."/>
            <person name="Luo M."/>
            <person name="Machado C.A."/>
            <person name="Makalowski W."/>
            <person name="Marzo M."/>
            <person name="Matsuda M."/>
            <person name="Matzkin L."/>
            <person name="McAllister B."/>
            <person name="McBride C.S."/>
            <person name="McKernan B."/>
            <person name="McKernan K."/>
            <person name="Mendez-Lago M."/>
            <person name="Minx P."/>
            <person name="Mollenhauer M.U."/>
            <person name="Montooth K."/>
            <person name="Mount S.M."/>
            <person name="Mu X."/>
            <person name="Myers E."/>
            <person name="Negre B."/>
            <person name="Newfeld S."/>
            <person name="Nielsen R."/>
            <person name="Noor M.A."/>
            <person name="O'Grady P."/>
            <person name="Pachter L."/>
            <person name="Papaceit M."/>
            <person name="Parisi M.J."/>
            <person name="Parisi M."/>
            <person name="Parts L."/>
            <person name="Pedersen J.S."/>
            <person name="Pesole G."/>
            <person name="Phillippy A.M."/>
            <person name="Ponting C.P."/>
            <person name="Pop M."/>
            <person name="Porcelli D."/>
            <person name="Powell J.R."/>
            <person name="Prohaska S."/>
            <person name="Pruitt K."/>
            <person name="Puig M."/>
            <person name="Quesneville H."/>
            <person name="Ram K.R."/>
            <person name="Rand D."/>
            <person name="Rasmussen M.D."/>
            <person name="Reed L.K."/>
            <person name="Reenan R."/>
            <person name="Reily A."/>
            <person name="Remington K.A."/>
            <person name="Rieger T.T."/>
            <person name="Ritchie M.G."/>
            <person name="Robin C."/>
            <person name="Rogers Y.H."/>
            <person name="Rohde C."/>
            <person name="Rozas J."/>
            <person name="Rubenfield M.J."/>
            <person name="Ruiz A."/>
            <person name="Russo S."/>
            <person name="Salzberg S.L."/>
            <person name="Sanchez-Gracia A."/>
            <person name="Saranga D.J."/>
            <person name="Sato H."/>
            <person name="Schaeffer S.W."/>
            <person name="Schatz M.C."/>
            <person name="Schlenke T."/>
            <person name="Schwartz R."/>
            <person name="Segarra C."/>
            <person name="Singh R.S."/>
            <person name="Sirot L."/>
            <person name="Sirota M."/>
            <person name="Sisneros N.B."/>
            <person name="Smith C.D."/>
            <person name="Smith T.F."/>
            <person name="Spieth J."/>
            <person name="Stage D.E."/>
            <person name="Stark A."/>
            <person name="Stephan W."/>
            <person name="Strausberg R.L."/>
            <person name="Strempel S."/>
            <person name="Sturgill D."/>
            <person name="Sutton G."/>
            <person name="Sutton G.G."/>
            <person name="Tao W."/>
            <person name="Teichmann S."/>
            <person name="Tobari Y.N."/>
            <person name="Tomimura Y."/>
            <person name="Tsolas J.M."/>
            <person name="Valente V.L."/>
            <person name="Venter E."/>
            <person name="Venter J.C."/>
            <person name="Vicario S."/>
            <person name="Vieira F.G."/>
            <person name="Vilella A.J."/>
            <person name="Villasante A."/>
            <person name="Walenz B."/>
            <person name="Wang J."/>
            <person name="Wasserman M."/>
            <person name="Watts T."/>
            <person name="Wilson D."/>
            <person name="Wilson R.K."/>
            <person name="Wing R.A."/>
            <person name="Wolfner M.F."/>
            <person name="Wong A."/>
            <person name="Wong G.K."/>
            <person name="Wu C.I."/>
            <person name="Wu G."/>
            <person name="Yamamoto D."/>
            <person name="Yang H.P."/>
            <person name="Yang S.P."/>
            <person name="Yorke J.A."/>
            <person name="Yoshida K."/>
            <person name="Zdobnov E."/>
            <person name="Zhang P."/>
            <person name="Zhang Y."/>
            <person name="Zimin A.V."/>
            <person name="Baldwin J."/>
            <person name="Abdouelleil A."/>
            <person name="Abdulkadir J."/>
            <person name="Abebe A."/>
            <person name="Abera B."/>
            <person name="Abreu J."/>
            <person name="Acer S.C."/>
            <person name="Aftuck L."/>
            <person name="Alexander A."/>
            <person name="An P."/>
            <person name="Anderson E."/>
            <person name="Anderson S."/>
            <person name="Arachi H."/>
            <person name="Azer M."/>
            <person name="Bachantsang P."/>
            <person name="Barry A."/>
            <person name="Bayul T."/>
            <person name="Berlin A."/>
            <person name="Bessette D."/>
            <person name="Bloom T."/>
            <person name="Blye J."/>
            <person name="Boguslavskiy L."/>
            <person name="Bonnet C."/>
            <person name="Boukhgalter B."/>
            <person name="Bourzgui I."/>
            <person name="Brown A."/>
            <person name="Cahill P."/>
            <person name="Channer S."/>
            <person name="Cheshatsang Y."/>
            <person name="Chuda L."/>
            <person name="Citroen M."/>
            <person name="Collymore A."/>
            <person name="Cooke P."/>
            <person name="Costello M."/>
            <person name="D'Aco K."/>
            <person name="Daza R."/>
            <person name="De Haan G."/>
            <person name="DeGray S."/>
            <person name="DeMaso C."/>
            <person name="Dhargay N."/>
            <person name="Dooley K."/>
            <person name="Dooley E."/>
            <person name="Doricent M."/>
            <person name="Dorje P."/>
            <person name="Dorjee K."/>
            <person name="Dupes A."/>
            <person name="Elong R."/>
            <person name="Falk J."/>
            <person name="Farina A."/>
            <person name="Faro S."/>
            <person name="Ferguson D."/>
            <person name="Fisher S."/>
            <person name="Foley C.D."/>
            <person name="Franke A."/>
            <person name="Friedrich D."/>
            <person name="Gadbois L."/>
            <person name="Gearin G."/>
            <person name="Gearin C.R."/>
            <person name="Giannoukos G."/>
            <person name="Goode T."/>
            <person name="Graham J."/>
            <person name="Grandbois E."/>
            <person name="Grewal S."/>
            <person name="Gyaltsen K."/>
            <person name="Hafez N."/>
            <person name="Hagos B."/>
            <person name="Hall J."/>
            <person name="Henson C."/>
            <person name="Hollinger A."/>
            <person name="Honan T."/>
            <person name="Huard M.D."/>
            <person name="Hughes L."/>
            <person name="Hurhula B."/>
            <person name="Husby M.E."/>
            <person name="Kamat A."/>
            <person name="Kanga B."/>
            <person name="Kashin S."/>
            <person name="Khazanovich D."/>
            <person name="Kisner P."/>
            <person name="Lance K."/>
            <person name="Lara M."/>
            <person name="Lee W."/>
            <person name="Lennon N."/>
            <person name="Letendre F."/>
            <person name="LeVine R."/>
            <person name="Lipovsky A."/>
            <person name="Liu X."/>
            <person name="Liu J."/>
            <person name="Liu S."/>
            <person name="Lokyitsang T."/>
            <person name="Lokyitsang Y."/>
            <person name="Lubonja R."/>
            <person name="Lui A."/>
            <person name="MacDonald P."/>
            <person name="Magnisalis V."/>
            <person name="Maru K."/>
            <person name="Matthews C."/>
            <person name="McCusker W."/>
            <person name="McDonough S."/>
            <person name="Mehta T."/>
            <person name="Meldrim J."/>
            <person name="Meneus L."/>
            <person name="Mihai O."/>
            <person name="Mihalev A."/>
            <person name="Mihova T."/>
            <person name="Mittelman R."/>
            <person name="Mlenga V."/>
            <person name="Montmayeur A."/>
            <person name="Mulrain L."/>
            <person name="Navidi A."/>
            <person name="Naylor J."/>
            <person name="Negash T."/>
            <person name="Nguyen T."/>
            <person name="Nguyen N."/>
            <person name="Nicol R."/>
            <person name="Norbu C."/>
            <person name="Norbu N."/>
            <person name="Novod N."/>
            <person name="O'Neill B."/>
            <person name="Osman S."/>
            <person name="Markiewicz E."/>
            <person name="Oyono O.L."/>
            <person name="Patti C."/>
            <person name="Phunkhang P."/>
            <person name="Pierre F."/>
            <person name="Priest M."/>
            <person name="Raghuraman S."/>
            <person name="Rege F."/>
            <person name="Reyes R."/>
            <person name="Rise C."/>
            <person name="Rogov P."/>
            <person name="Ross K."/>
            <person name="Ryan E."/>
            <person name="Settipalli S."/>
            <person name="Shea T."/>
            <person name="Sherpa N."/>
            <person name="Shi L."/>
            <person name="Shih D."/>
            <person name="Sparrow T."/>
            <person name="Spaulding J."/>
            <person name="Stalker J."/>
            <person name="Stange-Thomann N."/>
            <person name="Stavropoulos S."/>
            <person name="Stone C."/>
            <person name="Strader C."/>
            <person name="Tesfaye S."/>
            <person name="Thomson T."/>
            <person name="Thoulutsang Y."/>
            <person name="Thoulutsang D."/>
            <person name="Topham K."/>
            <person name="Topping I."/>
            <person name="Tsamla T."/>
            <person name="Vassiliev H."/>
            <person name="Vo A."/>
            <person name="Wangchuk T."/>
            <person name="Wangdi T."/>
            <person name="Weiand M."/>
            <person name="Wilkinson J."/>
            <person name="Wilson A."/>
            <person name="Yadav S."/>
            <person name="Young G."/>
            <person name="Yu Q."/>
            <person name="Zembek L."/>
            <person name="Zhong D."/>
            <person name="Zimmer A."/>
            <person name="Zwirko Z."/>
            <person name="Jaffe D.B."/>
            <person name="Alvarez P."/>
            <person name="Brockman W."/>
            <person name="Butler J."/>
            <person name="Chin C."/>
            <person name="Gnerre S."/>
            <person name="Grabherr M."/>
            <person name="Kleber M."/>
            <person name="Mauceli E."/>
            <person name="MacCallum I."/>
        </authorList>
    </citation>
    <scope>NUCLEOTIDE SEQUENCE [LARGE SCALE GENOMIC DNA]</scope>
    <source>
        <strain evidence="3">MSH-3 / Tucson 14011-0111.49</strain>
    </source>
</reference>
<feature type="compositionally biased region" description="Acidic residues" evidence="1">
    <location>
        <begin position="66"/>
        <end position="81"/>
    </location>
</feature>
<sequence length="159" mass="16957">MTEVDVVLPEGVAEPTTKLASASSPTRAKADSKESSTEAIELATDDEKAELELEPEPEPKPKPEPEPETETEVETEAEAEPEPAAKEAEEVGSGGKEITKDDVVEASLKALRSRGIDGYGEDSQITSSSSKELKLPEGDEEMDTVEEESSTNGDHESRG</sequence>
<feature type="compositionally biased region" description="Acidic residues" evidence="1">
    <location>
        <begin position="138"/>
        <end position="149"/>
    </location>
</feature>
<name>B4H1J7_DROPE</name>
<dbReference type="GO" id="GO:0001671">
    <property type="term" value="F:ATPase activator activity"/>
    <property type="evidence" value="ECO:0007669"/>
    <property type="project" value="EnsemblMetazoa"/>
</dbReference>
<dbReference type="GO" id="GO:0016581">
    <property type="term" value="C:NuRD complex"/>
    <property type="evidence" value="ECO:0007669"/>
    <property type="project" value="EnsemblMetazoa"/>
</dbReference>
<dbReference type="GO" id="GO:0003682">
    <property type="term" value="F:chromatin binding"/>
    <property type="evidence" value="ECO:0007669"/>
    <property type="project" value="EnsemblMetazoa"/>
</dbReference>
<evidence type="ECO:0000313" key="3">
    <source>
        <dbReference type="Proteomes" id="UP000008744"/>
    </source>
</evidence>
<evidence type="ECO:0000256" key="1">
    <source>
        <dbReference type="SAM" id="MobiDB-lite"/>
    </source>
</evidence>
<dbReference type="GO" id="GO:0000122">
    <property type="term" value="P:negative regulation of transcription by RNA polymerase II"/>
    <property type="evidence" value="ECO:0007669"/>
    <property type="project" value="EnsemblMetazoa"/>
</dbReference>